<evidence type="ECO:0000313" key="2">
    <source>
        <dbReference type="Proteomes" id="UP000324504"/>
    </source>
</evidence>
<dbReference type="Gene3D" id="3.40.50.300">
    <property type="entry name" value="P-loop containing nucleotide triphosphate hydrolases"/>
    <property type="match status" value="1"/>
</dbReference>
<dbReference type="RefSeq" id="WP_057726142.1">
    <property type="nucleotide sequence ID" value="NZ_CP072197.1"/>
</dbReference>
<proteinExistence type="predicted"/>
<dbReference type="Pfam" id="PF10923">
    <property type="entry name" value="BrxC_BrxD"/>
    <property type="match status" value="1"/>
</dbReference>
<accession>A0A5M9Z5P3</accession>
<sequence>MPQKRRVPKRIAQTVLNSLKGGVVPRIGLPYITVGRKAEIEALLHDVDVIQEGGASFRFIVGRYGSGKSFLLQTIRNYVMDKNFVVVDGDLSPERRLQGSKGQGLATYRELIQNLSTKTRPEGGALTLILDRWINSVQMQVSQETGLNNDDPKFEQAVDQKIYGVISSLNELVHGFDFAKLLNMYYHAYMSGDDETKAKVVKWFRGEYSHKTEAKKELGVDIIISDSDWYEYLKLFATFFRQAGYAGLMIMIDELVNIYKIPNAISRQYNYEKILTMYNDTLQGKAKYLGIIMCGTPQAIEDRRRGVYSYEALRSRLATGKFAQAGARDMYAPVIKLEPLTAEEMLVLTEKLADMHAGLYGYERTITDDDLAQFIKIEYARVGADTNITPREIIRDFIELLDIVWQNPQTDIQTLLNSDQFSYAKSETVSDNQEKDYTEFQI</sequence>
<evidence type="ECO:0000313" key="1">
    <source>
        <dbReference type="EMBL" id="KAA8813877.1"/>
    </source>
</evidence>
<dbReference type="InterPro" id="IPR021228">
    <property type="entry name" value="BrxD"/>
</dbReference>
<dbReference type="InterPro" id="IPR027417">
    <property type="entry name" value="P-loop_NTPase"/>
</dbReference>
<name>A0A5M9Z5P3_9LACO</name>
<dbReference type="EMBL" id="VUAV01000001">
    <property type="protein sequence ID" value="KAA8813877.1"/>
    <property type="molecule type" value="Genomic_DNA"/>
</dbReference>
<comment type="caution">
    <text evidence="1">The sequence shown here is derived from an EMBL/GenBank/DDBJ whole genome shotgun (WGS) entry which is preliminary data.</text>
</comment>
<dbReference type="Proteomes" id="UP000324504">
    <property type="component" value="Unassembled WGS sequence"/>
</dbReference>
<gene>
    <name evidence="1" type="ORF">F1C09_00375</name>
</gene>
<dbReference type="AlphaFoldDB" id="A0A5M9Z5P3"/>
<dbReference type="SUPFAM" id="SSF52540">
    <property type="entry name" value="P-loop containing nucleoside triphosphate hydrolases"/>
    <property type="match status" value="1"/>
</dbReference>
<reference evidence="1 2" key="1">
    <citation type="submission" date="2019-09" db="EMBL/GenBank/DDBJ databases">
        <title>Comparative analysis of L. crispatus genomes revealed niche specific adaptation to different host and body sites.</title>
        <authorList>
            <person name="Pan M."/>
            <person name="Hidalgo-Cantabrana C."/>
            <person name="Barrangou R."/>
        </authorList>
    </citation>
    <scope>NUCLEOTIDE SEQUENCE [LARGE SCALE GENOMIC DNA]</scope>
    <source>
        <strain evidence="1 2">NCK2488</strain>
    </source>
</reference>
<organism evidence="1 2">
    <name type="scientific">Lactobacillus crispatus</name>
    <dbReference type="NCBI Taxonomy" id="47770"/>
    <lineage>
        <taxon>Bacteria</taxon>
        <taxon>Bacillati</taxon>
        <taxon>Bacillota</taxon>
        <taxon>Bacilli</taxon>
        <taxon>Lactobacillales</taxon>
        <taxon>Lactobacillaceae</taxon>
        <taxon>Lactobacillus</taxon>
    </lineage>
</organism>
<protein>
    <submittedName>
        <fullName evidence="1">Biotin carboxylase</fullName>
    </submittedName>
</protein>